<evidence type="ECO:0000256" key="2">
    <source>
        <dbReference type="SAM" id="Phobius"/>
    </source>
</evidence>
<organism evidence="3 4">
    <name type="scientific">Candidatus Chazhemtobacterium aquaticus</name>
    <dbReference type="NCBI Taxonomy" id="2715735"/>
    <lineage>
        <taxon>Bacteria</taxon>
        <taxon>Candidatus Chazhemtobacteraceae</taxon>
        <taxon>Candidatus Chazhemtobacterium</taxon>
    </lineage>
</organism>
<reference evidence="4" key="1">
    <citation type="journal article" date="2020" name="Microorganisms">
        <title>Complete Genome of a Member of a New Bacterial Lineage in the Microgenomates Group Reveals an Unusual Nucleotide Composition Disparity Between Two Strands of DNA and Limited Metabolic Potential.</title>
        <authorList>
            <person name="Kadnikov V.V."/>
            <person name="Mardanov A.V."/>
            <person name="Beletsky A.V."/>
            <person name="Karnachuk O.V."/>
            <person name="Ravin N.V."/>
        </authorList>
    </citation>
    <scope>NUCLEOTIDE SEQUENCE [LARGE SCALE GENOMIC DNA]</scope>
</reference>
<keyword evidence="2" id="KW-0812">Transmembrane</keyword>
<proteinExistence type="predicted"/>
<dbReference type="KEGG" id="caqa:MICH65_0788"/>
<feature type="compositionally biased region" description="Pro residues" evidence="1">
    <location>
        <begin position="64"/>
        <end position="75"/>
    </location>
</feature>
<feature type="region of interest" description="Disordered" evidence="1">
    <location>
        <begin position="189"/>
        <end position="220"/>
    </location>
</feature>
<feature type="transmembrane region" description="Helical" evidence="2">
    <location>
        <begin position="150"/>
        <end position="171"/>
    </location>
</feature>
<feature type="region of interest" description="Disordered" evidence="1">
    <location>
        <begin position="1"/>
        <end position="143"/>
    </location>
</feature>
<keyword evidence="2" id="KW-0472">Membrane</keyword>
<dbReference type="PRINTS" id="PR01217">
    <property type="entry name" value="PRICHEXTENSN"/>
</dbReference>
<accession>A0A857N8V6</accession>
<feature type="compositionally biased region" description="Basic and acidic residues" evidence="1">
    <location>
        <begin position="40"/>
        <end position="51"/>
    </location>
</feature>
<gene>
    <name evidence="3" type="ORF">MICH65_0788</name>
</gene>
<evidence type="ECO:0000313" key="4">
    <source>
        <dbReference type="Proteomes" id="UP000463983"/>
    </source>
</evidence>
<keyword evidence="2" id="KW-1133">Transmembrane helix</keyword>
<protein>
    <submittedName>
        <fullName evidence="3">Uncharacterized protein</fullName>
    </submittedName>
</protein>
<name>A0A857N8V6_9BACT</name>
<feature type="compositionally biased region" description="Low complexity" evidence="1">
    <location>
        <begin position="52"/>
        <end position="63"/>
    </location>
</feature>
<evidence type="ECO:0000313" key="3">
    <source>
        <dbReference type="EMBL" id="QHO63769.1"/>
    </source>
</evidence>
<keyword evidence="4" id="KW-1185">Reference proteome</keyword>
<dbReference type="RefSeq" id="WP_161932130.1">
    <property type="nucleotide sequence ID" value="NZ_CP047901.1"/>
</dbReference>
<evidence type="ECO:0000256" key="1">
    <source>
        <dbReference type="SAM" id="MobiDB-lite"/>
    </source>
</evidence>
<dbReference type="EMBL" id="CP047901">
    <property type="protein sequence ID" value="QHO63769.1"/>
    <property type="molecule type" value="Genomic_DNA"/>
</dbReference>
<sequence>MPDQPDPHSLNLPPGFGDTDSDTPSSSSDDTPPTPSSNQDADKSSKSDQDKNTSNPPTFSTSSYPPPPPPPPPASSTPSSSPTSTPPANPTPTPPTPPSLSRDESSTPNRPSLIGSYSPPTDLKANPDPVSDHLKPASTNNLHPKPVSSLFILALAGIAILTIALSAFLYLQNNALKKQVNILQSTEAGRQLSPTDQDSPPENDQTPETQPTESSTTEPVTLSSAFTNLAKVIDIARQKYSTAQLLMITTDNLLTLENNVYRYWFRQAPDAKSYFYIQYSQNEDPQLVINAIINPDNNIPDLIPLFEQNQLGVSDIDAHAIAWSKAISPTITNLTPSSVKAKFIRAIPSNTTTTETTNIWQLTYSFPQQANQKDIVVQIDSTTQEVLYSTL</sequence>
<feature type="compositionally biased region" description="Low complexity" evidence="1">
    <location>
        <begin position="206"/>
        <end position="219"/>
    </location>
</feature>
<feature type="compositionally biased region" description="Pro residues" evidence="1">
    <location>
        <begin position="84"/>
        <end position="98"/>
    </location>
</feature>
<feature type="compositionally biased region" description="Low complexity" evidence="1">
    <location>
        <begin position="22"/>
        <end position="39"/>
    </location>
</feature>
<feature type="compositionally biased region" description="Polar residues" evidence="1">
    <location>
        <begin position="189"/>
        <end position="204"/>
    </location>
</feature>
<dbReference type="AlphaFoldDB" id="A0A857N8V6"/>
<dbReference type="Proteomes" id="UP000463983">
    <property type="component" value="Chromosome"/>
</dbReference>